<reference evidence="2" key="1">
    <citation type="journal article" date="2019" name="Int. J. Syst. Evol. Microbiol.">
        <title>The Global Catalogue of Microorganisms (GCM) 10K type strain sequencing project: providing services to taxonomists for standard genome sequencing and annotation.</title>
        <authorList>
            <consortium name="The Broad Institute Genomics Platform"/>
            <consortium name="The Broad Institute Genome Sequencing Center for Infectious Disease"/>
            <person name="Wu L."/>
            <person name="Ma J."/>
        </authorList>
    </citation>
    <scope>NUCLEOTIDE SEQUENCE [LARGE SCALE GENOMIC DNA]</scope>
    <source>
        <strain evidence="2">FCH27</strain>
    </source>
</reference>
<proteinExistence type="predicted"/>
<protein>
    <submittedName>
        <fullName evidence="1">GrpB family protein</fullName>
    </submittedName>
</protein>
<dbReference type="RefSeq" id="WP_255892984.1">
    <property type="nucleotide sequence ID" value="NZ_JAFMZM010000008.1"/>
</dbReference>
<evidence type="ECO:0000313" key="2">
    <source>
        <dbReference type="Proteomes" id="UP001596524"/>
    </source>
</evidence>
<dbReference type="PANTHER" id="PTHR34822">
    <property type="entry name" value="GRPB DOMAIN PROTEIN (AFU_ORTHOLOGUE AFUA_1G01530)"/>
    <property type="match status" value="1"/>
</dbReference>
<dbReference type="Gene3D" id="3.30.460.10">
    <property type="entry name" value="Beta Polymerase, domain 2"/>
    <property type="match status" value="1"/>
</dbReference>
<gene>
    <name evidence="1" type="ORF">ACFQO6_19035</name>
</gene>
<dbReference type="EMBL" id="JBHTCH010000023">
    <property type="protein sequence ID" value="MFC7362373.1"/>
    <property type="molecule type" value="Genomic_DNA"/>
</dbReference>
<comment type="caution">
    <text evidence="1">The sequence shown here is derived from an EMBL/GenBank/DDBJ whole genome shotgun (WGS) entry which is preliminary data.</text>
</comment>
<dbReference type="PANTHER" id="PTHR34822:SF1">
    <property type="entry name" value="GRPB FAMILY PROTEIN"/>
    <property type="match status" value="1"/>
</dbReference>
<name>A0ABW2N5T5_9ACTN</name>
<dbReference type="InterPro" id="IPR043519">
    <property type="entry name" value="NT_sf"/>
</dbReference>
<dbReference type="InterPro" id="IPR007344">
    <property type="entry name" value="GrpB/CoaE"/>
</dbReference>
<dbReference type="Proteomes" id="UP001596524">
    <property type="component" value="Unassembled WGS sequence"/>
</dbReference>
<keyword evidence="2" id="KW-1185">Reference proteome</keyword>
<dbReference type="SUPFAM" id="SSF81301">
    <property type="entry name" value="Nucleotidyltransferase"/>
    <property type="match status" value="1"/>
</dbReference>
<evidence type="ECO:0000313" key="1">
    <source>
        <dbReference type="EMBL" id="MFC7362373.1"/>
    </source>
</evidence>
<organism evidence="1 2">
    <name type="scientific">Nocardioides astragali</name>
    <dbReference type="NCBI Taxonomy" id="1776736"/>
    <lineage>
        <taxon>Bacteria</taxon>
        <taxon>Bacillati</taxon>
        <taxon>Actinomycetota</taxon>
        <taxon>Actinomycetes</taxon>
        <taxon>Propionibacteriales</taxon>
        <taxon>Nocardioidaceae</taxon>
        <taxon>Nocardioides</taxon>
    </lineage>
</organism>
<accession>A0ABW2N5T5</accession>
<sequence length="205" mass="23329">MPTPEEIIRTHDQAEMVRVHARPTGYTLRIEEPDPRWAQHYAVLERQIRAALGDRVLDIQHIGSTAVPDLPAKPIVDIDLAVADPVDEPAYVPDLEELGFVHWHTEPDWHQHRLLKQLTEPRVHLHVFGPDCPEMIRHQMFRDWLVAHPEDRAGYADAKRTAAARMAATGDDHGALGFGMRDNAIKEPVVLAIYERMFRDAGLLD</sequence>
<dbReference type="Pfam" id="PF04229">
    <property type="entry name" value="GrpB"/>
    <property type="match status" value="1"/>
</dbReference>